<dbReference type="AlphaFoldDB" id="A7SI23"/>
<dbReference type="PANTHER" id="PTHR12604">
    <property type="entry name" value="KU AUTOANTIGEN DNA HELICASE"/>
    <property type="match status" value="1"/>
</dbReference>
<dbReference type="eggNOG" id="KOG2326">
    <property type="taxonomic scope" value="Eukaryota"/>
</dbReference>
<dbReference type="Pfam" id="PF03731">
    <property type="entry name" value="Ku_N"/>
    <property type="match status" value="1"/>
</dbReference>
<organism evidence="2 3">
    <name type="scientific">Nematostella vectensis</name>
    <name type="common">Starlet sea anemone</name>
    <dbReference type="NCBI Taxonomy" id="45351"/>
    <lineage>
        <taxon>Eukaryota</taxon>
        <taxon>Metazoa</taxon>
        <taxon>Cnidaria</taxon>
        <taxon>Anthozoa</taxon>
        <taxon>Hexacorallia</taxon>
        <taxon>Actiniaria</taxon>
        <taxon>Edwardsiidae</taxon>
        <taxon>Nematostella</taxon>
    </lineage>
</organism>
<dbReference type="EMBL" id="DS469664">
    <property type="protein sequence ID" value="EDO36675.1"/>
    <property type="molecule type" value="Genomic_DNA"/>
</dbReference>
<evidence type="ECO:0000313" key="2">
    <source>
        <dbReference type="EMBL" id="EDO36675.1"/>
    </source>
</evidence>
<dbReference type="InParanoid" id="A7SI23"/>
<dbReference type="Proteomes" id="UP000001593">
    <property type="component" value="Unassembled WGS sequence"/>
</dbReference>
<gene>
    <name evidence="2" type="ORF">NEMVEDRAFT_v1g212595</name>
</gene>
<evidence type="ECO:0000313" key="3">
    <source>
        <dbReference type="Proteomes" id="UP000001593"/>
    </source>
</evidence>
<name>A7SI23_NEMVE</name>
<dbReference type="PhylomeDB" id="A7SI23"/>
<keyword evidence="3" id="KW-1185">Reference proteome</keyword>
<dbReference type="InterPro" id="IPR005161">
    <property type="entry name" value="Ku_N"/>
</dbReference>
<dbReference type="PANTHER" id="PTHR12604:SF4">
    <property type="entry name" value="X-RAY REPAIR CROSS-COMPLEMENTING PROTEIN 5"/>
    <property type="match status" value="1"/>
</dbReference>
<dbReference type="SUPFAM" id="SSF53300">
    <property type="entry name" value="vWA-like"/>
    <property type="match status" value="1"/>
</dbReference>
<dbReference type="OMA" id="YHNIAIA"/>
<sequence length="230" mass="25331">MAAKDAVAIILDIGPSMSSAPPGHETSLELSIKAINMIIQRKMFANAKDEFSLILFGTEETSNRLNEECGGYENISVVKDLAPPDLEMLRFIHDGITPGLFTDKNNNTAMHSSKPVIDAVVVAMDLLREKTRGKKCDKKIYLFTDLGSPFGNDQLDKIVDGLMELDAQFVLVGPRLVRYGSTYPWTYSGTRPSGSTYPWIYLGKRPGMVVHTHGLTQGQDQVGVHTHGFT</sequence>
<dbReference type="STRING" id="45351.A7SI23"/>
<dbReference type="HOGENOM" id="CLU_105184_0_0_1"/>
<dbReference type="Gene3D" id="3.40.50.410">
    <property type="entry name" value="von Willebrand factor, type A domain"/>
    <property type="match status" value="1"/>
</dbReference>
<dbReference type="InterPro" id="IPR036465">
    <property type="entry name" value="vWFA_dom_sf"/>
</dbReference>
<accession>A7SI23</accession>
<feature type="domain" description="Ku70/Ku80 N-terminal alpha/beta" evidence="1">
    <location>
        <begin position="7"/>
        <end position="162"/>
    </location>
</feature>
<proteinExistence type="predicted"/>
<reference evidence="2 3" key="1">
    <citation type="journal article" date="2007" name="Science">
        <title>Sea anemone genome reveals ancestral eumetazoan gene repertoire and genomic organization.</title>
        <authorList>
            <person name="Putnam N.H."/>
            <person name="Srivastava M."/>
            <person name="Hellsten U."/>
            <person name="Dirks B."/>
            <person name="Chapman J."/>
            <person name="Salamov A."/>
            <person name="Terry A."/>
            <person name="Shapiro H."/>
            <person name="Lindquist E."/>
            <person name="Kapitonov V.V."/>
            <person name="Jurka J."/>
            <person name="Genikhovich G."/>
            <person name="Grigoriev I.V."/>
            <person name="Lucas S.M."/>
            <person name="Steele R.E."/>
            <person name="Finnerty J.R."/>
            <person name="Technau U."/>
            <person name="Martindale M.Q."/>
            <person name="Rokhsar D.S."/>
        </authorList>
    </citation>
    <scope>NUCLEOTIDE SEQUENCE [LARGE SCALE GENOMIC DNA]</scope>
    <source>
        <strain evidence="3">CH2 X CH6</strain>
    </source>
</reference>
<protein>
    <recommendedName>
        <fullName evidence="1">Ku70/Ku80 N-terminal alpha/beta domain-containing protein</fullName>
    </recommendedName>
</protein>
<evidence type="ECO:0000259" key="1">
    <source>
        <dbReference type="Pfam" id="PF03731"/>
    </source>
</evidence>